<gene>
    <name evidence="15" type="primary">purD</name>
    <name evidence="18" type="ORF">SAMN04488056_10394</name>
</gene>
<dbReference type="Gene3D" id="3.30.470.20">
    <property type="entry name" value="ATP-grasp fold, B domain"/>
    <property type="match status" value="1"/>
</dbReference>
<dbReference type="HAMAP" id="MF_00138">
    <property type="entry name" value="GARS"/>
    <property type="match status" value="1"/>
</dbReference>
<evidence type="ECO:0000256" key="4">
    <source>
        <dbReference type="ARBA" id="ARBA00013255"/>
    </source>
</evidence>
<evidence type="ECO:0000313" key="19">
    <source>
        <dbReference type="Proteomes" id="UP000199236"/>
    </source>
</evidence>
<protein>
    <recommendedName>
        <fullName evidence="4 15">Phosphoribosylamine--glycine ligase</fullName>
        <ecNumber evidence="4 15">6.3.4.13</ecNumber>
    </recommendedName>
    <alternativeName>
        <fullName evidence="15">GARS</fullName>
    </alternativeName>
    <alternativeName>
        <fullName evidence="13 15">Glycinamide ribonucleotide synthetase</fullName>
    </alternativeName>
    <alternativeName>
        <fullName evidence="14 15">Phosphoribosylglycinamide synthetase</fullName>
    </alternativeName>
</protein>
<dbReference type="GO" id="GO:0046872">
    <property type="term" value="F:metal ion binding"/>
    <property type="evidence" value="ECO:0007669"/>
    <property type="project" value="UniProtKB-KW"/>
</dbReference>
<evidence type="ECO:0000259" key="17">
    <source>
        <dbReference type="PROSITE" id="PS50975"/>
    </source>
</evidence>
<dbReference type="InterPro" id="IPR020560">
    <property type="entry name" value="PRibGlycinamide_synth_C-dom"/>
</dbReference>
<dbReference type="Pfam" id="PF02844">
    <property type="entry name" value="GARS_N"/>
    <property type="match status" value="1"/>
</dbReference>
<dbReference type="Pfam" id="PF02843">
    <property type="entry name" value="GARS_C"/>
    <property type="match status" value="1"/>
</dbReference>
<dbReference type="FunFam" id="3.30.470.20:FF:000031">
    <property type="entry name" value="Phosphoribosylamine--glycine ligase"/>
    <property type="match status" value="1"/>
</dbReference>
<evidence type="ECO:0000256" key="11">
    <source>
        <dbReference type="ARBA" id="ARBA00023211"/>
    </source>
</evidence>
<dbReference type="GO" id="GO:0005524">
    <property type="term" value="F:ATP binding"/>
    <property type="evidence" value="ECO:0007669"/>
    <property type="project" value="UniProtKB-UniRule"/>
</dbReference>
<evidence type="ECO:0000256" key="12">
    <source>
        <dbReference type="ARBA" id="ARBA00038345"/>
    </source>
</evidence>
<evidence type="ECO:0000256" key="8">
    <source>
        <dbReference type="ARBA" id="ARBA00022755"/>
    </source>
</evidence>
<reference evidence="18 19" key="1">
    <citation type="submission" date="2016-10" db="EMBL/GenBank/DDBJ databases">
        <authorList>
            <person name="de Groot N.N."/>
        </authorList>
    </citation>
    <scope>NUCLEOTIDE SEQUENCE [LARGE SCALE GENOMIC DNA]</scope>
    <source>
        <strain evidence="18 19">CGMCC 1.9157</strain>
    </source>
</reference>
<sequence>MGLILWRLKGSRRSPVSFFVFRAAQAVPCLYQKVALMTDRLNVLLIGSGGREHALAYGLKKSPRLGALYVAPGNAGLLALAEKADIQESDHDAVIAFCKANAIDFVIVGPEAPLVDGLVDSLSAAGILTFGPSKEASQLEGSKGYTKDLCAEFDIPTAAYARFVDCAAALAYLKDHPAPIVIKADGLAAGKGVTVAMSDAEAEAAVKECFDGAFGEAGAEVVIEAFLQGEEASLFALCDGKTALHLASAQDHKPVGEGDTGPNTGGMGAYSPAPVMTDALTEEVMEKIVRPTINGMASRGAPFTGILFVGLMITDKGPELIEYNVRFGDPECQTLMMRLESDLLELLLAAAKGELEGVSADWSDDVVMNVVLASKGYPGSYEKGTEIADLSAAEALEGVTIFHAGTAEKDGKLVATGGRVLNVCARGRSVTEAQRLAYQAVDAVRWDNGFCRRDIGWRAVAREKDTAQ</sequence>
<keyword evidence="6" id="KW-0479">Metal-binding</keyword>
<comment type="similarity">
    <text evidence="12 15">Belongs to the GARS family.</text>
</comment>
<evidence type="ECO:0000256" key="5">
    <source>
        <dbReference type="ARBA" id="ARBA00022598"/>
    </source>
</evidence>
<evidence type="ECO:0000256" key="2">
    <source>
        <dbReference type="ARBA" id="ARBA00001946"/>
    </source>
</evidence>
<evidence type="ECO:0000256" key="6">
    <source>
        <dbReference type="ARBA" id="ARBA00022723"/>
    </source>
</evidence>
<dbReference type="InterPro" id="IPR000115">
    <property type="entry name" value="PRibGlycinamide_synth"/>
</dbReference>
<evidence type="ECO:0000256" key="13">
    <source>
        <dbReference type="ARBA" id="ARBA00042242"/>
    </source>
</evidence>
<dbReference type="Proteomes" id="UP000199236">
    <property type="component" value="Unassembled WGS sequence"/>
</dbReference>
<dbReference type="InterPro" id="IPR016185">
    <property type="entry name" value="PreATP-grasp_dom_sf"/>
</dbReference>
<keyword evidence="8 15" id="KW-0658">Purine biosynthesis</keyword>
<dbReference type="FunFam" id="3.40.50.20:FF:000006">
    <property type="entry name" value="Phosphoribosylamine--glycine ligase, chloroplastic"/>
    <property type="match status" value="1"/>
</dbReference>
<dbReference type="EMBL" id="FOVR01000003">
    <property type="protein sequence ID" value="SFO08271.1"/>
    <property type="molecule type" value="Genomic_DNA"/>
</dbReference>
<keyword evidence="19" id="KW-1185">Reference proteome</keyword>
<dbReference type="PANTHER" id="PTHR43472">
    <property type="entry name" value="PHOSPHORIBOSYLAMINE--GLYCINE LIGASE"/>
    <property type="match status" value="1"/>
</dbReference>
<evidence type="ECO:0000256" key="16">
    <source>
        <dbReference type="PROSITE-ProRule" id="PRU00409"/>
    </source>
</evidence>
<evidence type="ECO:0000256" key="3">
    <source>
        <dbReference type="ARBA" id="ARBA00005174"/>
    </source>
</evidence>
<dbReference type="PROSITE" id="PS50975">
    <property type="entry name" value="ATP_GRASP"/>
    <property type="match status" value="1"/>
</dbReference>
<keyword evidence="11" id="KW-0464">Manganese</keyword>
<dbReference type="Pfam" id="PF01071">
    <property type="entry name" value="GARS_A"/>
    <property type="match status" value="1"/>
</dbReference>
<dbReference type="InterPro" id="IPR020561">
    <property type="entry name" value="PRibGlycinamid_synth_ATP-grasp"/>
</dbReference>
<accession>A0A1I5EB25</accession>
<dbReference type="InterPro" id="IPR020559">
    <property type="entry name" value="PRibGlycinamide_synth_CS"/>
</dbReference>
<dbReference type="NCBIfam" id="TIGR00877">
    <property type="entry name" value="purD"/>
    <property type="match status" value="1"/>
</dbReference>
<evidence type="ECO:0000256" key="10">
    <source>
        <dbReference type="ARBA" id="ARBA00022842"/>
    </source>
</evidence>
<feature type="domain" description="ATP-grasp" evidence="17">
    <location>
        <begin position="147"/>
        <end position="352"/>
    </location>
</feature>
<keyword evidence="10" id="KW-0460">Magnesium</keyword>
<dbReference type="PANTHER" id="PTHR43472:SF1">
    <property type="entry name" value="PHOSPHORIBOSYLAMINE--GLYCINE LIGASE, CHLOROPLASTIC"/>
    <property type="match status" value="1"/>
</dbReference>
<proteinExistence type="inferred from homology"/>
<dbReference type="SMART" id="SM01209">
    <property type="entry name" value="GARS_A"/>
    <property type="match status" value="1"/>
</dbReference>
<dbReference type="InterPro" id="IPR011054">
    <property type="entry name" value="Rudment_hybrid_motif"/>
</dbReference>
<comment type="catalytic activity">
    <reaction evidence="15">
        <text>5-phospho-beta-D-ribosylamine + glycine + ATP = N(1)-(5-phospho-beta-D-ribosyl)glycinamide + ADP + phosphate + H(+)</text>
        <dbReference type="Rhea" id="RHEA:17453"/>
        <dbReference type="ChEBI" id="CHEBI:15378"/>
        <dbReference type="ChEBI" id="CHEBI:30616"/>
        <dbReference type="ChEBI" id="CHEBI:43474"/>
        <dbReference type="ChEBI" id="CHEBI:57305"/>
        <dbReference type="ChEBI" id="CHEBI:58681"/>
        <dbReference type="ChEBI" id="CHEBI:143788"/>
        <dbReference type="ChEBI" id="CHEBI:456216"/>
        <dbReference type="EC" id="6.3.4.13"/>
    </reaction>
</comment>
<dbReference type="Gene3D" id="3.40.50.20">
    <property type="match status" value="1"/>
</dbReference>
<comment type="pathway">
    <text evidence="3 15">Purine metabolism; IMP biosynthesis via de novo pathway; N(1)-(5-phospho-D-ribosyl)glycinamide from 5-phospho-alpha-D-ribose 1-diphosphate: step 2/2.</text>
</comment>
<keyword evidence="9 16" id="KW-0067">ATP-binding</keyword>
<dbReference type="Gene3D" id="3.90.600.10">
    <property type="entry name" value="Phosphoribosylglycinamide synthetase, C-terminal domain"/>
    <property type="match status" value="1"/>
</dbReference>
<dbReference type="InterPro" id="IPR011761">
    <property type="entry name" value="ATP-grasp"/>
</dbReference>
<evidence type="ECO:0000256" key="9">
    <source>
        <dbReference type="ARBA" id="ARBA00022840"/>
    </source>
</evidence>
<name>A0A1I5EB25_9HYPH</name>
<dbReference type="PROSITE" id="PS00184">
    <property type="entry name" value="GARS"/>
    <property type="match status" value="1"/>
</dbReference>
<dbReference type="GO" id="GO:0006189">
    <property type="term" value="P:'de novo' IMP biosynthetic process"/>
    <property type="evidence" value="ECO:0007669"/>
    <property type="project" value="UniProtKB-UniRule"/>
</dbReference>
<dbReference type="InterPro" id="IPR013815">
    <property type="entry name" value="ATP_grasp_subdomain_1"/>
</dbReference>
<dbReference type="UniPathway" id="UPA00074">
    <property type="reaction ID" value="UER00125"/>
</dbReference>
<evidence type="ECO:0000256" key="7">
    <source>
        <dbReference type="ARBA" id="ARBA00022741"/>
    </source>
</evidence>
<dbReference type="STRING" id="655353.SAMN04488056_10394"/>
<dbReference type="EC" id="6.3.4.13" evidence="4 15"/>
<dbReference type="InterPro" id="IPR037123">
    <property type="entry name" value="PRibGlycinamide_synth_C_sf"/>
</dbReference>
<dbReference type="AlphaFoldDB" id="A0A1I5EB25"/>
<comment type="cofactor">
    <cofactor evidence="1">
        <name>Mn(2+)</name>
        <dbReference type="ChEBI" id="CHEBI:29035"/>
    </cofactor>
</comment>
<dbReference type="Gene3D" id="3.30.1490.20">
    <property type="entry name" value="ATP-grasp fold, A domain"/>
    <property type="match status" value="1"/>
</dbReference>
<evidence type="ECO:0000256" key="1">
    <source>
        <dbReference type="ARBA" id="ARBA00001936"/>
    </source>
</evidence>
<dbReference type="SUPFAM" id="SSF52440">
    <property type="entry name" value="PreATP-grasp domain"/>
    <property type="match status" value="1"/>
</dbReference>
<keyword evidence="7 16" id="KW-0547">Nucleotide-binding</keyword>
<dbReference type="FunFam" id="3.90.600.10:FF:000001">
    <property type="entry name" value="Trifunctional purine biosynthetic protein adenosine-3"/>
    <property type="match status" value="1"/>
</dbReference>
<dbReference type="GO" id="GO:0009113">
    <property type="term" value="P:purine nucleobase biosynthetic process"/>
    <property type="evidence" value="ECO:0007669"/>
    <property type="project" value="InterPro"/>
</dbReference>
<evidence type="ECO:0000256" key="15">
    <source>
        <dbReference type="HAMAP-Rule" id="MF_00138"/>
    </source>
</evidence>
<dbReference type="SUPFAM" id="SSF51246">
    <property type="entry name" value="Rudiment single hybrid motif"/>
    <property type="match status" value="1"/>
</dbReference>
<organism evidence="18 19">
    <name type="scientific">Cohaesibacter marisflavi</name>
    <dbReference type="NCBI Taxonomy" id="655353"/>
    <lineage>
        <taxon>Bacteria</taxon>
        <taxon>Pseudomonadati</taxon>
        <taxon>Pseudomonadota</taxon>
        <taxon>Alphaproteobacteria</taxon>
        <taxon>Hyphomicrobiales</taxon>
        <taxon>Cohaesibacteraceae</taxon>
    </lineage>
</organism>
<keyword evidence="5 15" id="KW-0436">Ligase</keyword>
<dbReference type="SMART" id="SM01210">
    <property type="entry name" value="GARS_C"/>
    <property type="match status" value="1"/>
</dbReference>
<dbReference type="SUPFAM" id="SSF56059">
    <property type="entry name" value="Glutathione synthetase ATP-binding domain-like"/>
    <property type="match status" value="1"/>
</dbReference>
<dbReference type="InterPro" id="IPR020562">
    <property type="entry name" value="PRibGlycinamide_synth_N"/>
</dbReference>
<comment type="cofactor">
    <cofactor evidence="2">
        <name>Mg(2+)</name>
        <dbReference type="ChEBI" id="CHEBI:18420"/>
    </cofactor>
</comment>
<dbReference type="GO" id="GO:0004637">
    <property type="term" value="F:phosphoribosylamine-glycine ligase activity"/>
    <property type="evidence" value="ECO:0007669"/>
    <property type="project" value="UniProtKB-UniRule"/>
</dbReference>
<evidence type="ECO:0000313" key="18">
    <source>
        <dbReference type="EMBL" id="SFO08271.1"/>
    </source>
</evidence>
<evidence type="ECO:0000256" key="14">
    <source>
        <dbReference type="ARBA" id="ARBA00042864"/>
    </source>
</evidence>